<dbReference type="Proteomes" id="UP000293764">
    <property type="component" value="Unassembled WGS sequence"/>
</dbReference>
<keyword evidence="10" id="KW-1185">Reference proteome</keyword>
<reference evidence="9 10" key="1">
    <citation type="submission" date="2019-01" db="EMBL/GenBank/DDBJ databases">
        <title>Novel species of Cellulomonas.</title>
        <authorList>
            <person name="Liu Q."/>
            <person name="Xin Y.-H."/>
        </authorList>
    </citation>
    <scope>NUCLEOTIDE SEQUENCE [LARGE SCALE GENOMIC DNA]</scope>
    <source>
        <strain evidence="9 10">HLT2-17</strain>
    </source>
</reference>
<evidence type="ECO:0000256" key="2">
    <source>
        <dbReference type="ARBA" id="ARBA00008193"/>
    </source>
</evidence>
<comment type="similarity">
    <text evidence="2">Belongs to the UPF0126 family.</text>
</comment>
<keyword evidence="5 7" id="KW-1133">Transmembrane helix</keyword>
<evidence type="ECO:0000256" key="3">
    <source>
        <dbReference type="ARBA" id="ARBA00022475"/>
    </source>
</evidence>
<evidence type="ECO:0000256" key="1">
    <source>
        <dbReference type="ARBA" id="ARBA00004651"/>
    </source>
</evidence>
<evidence type="ECO:0000313" key="9">
    <source>
        <dbReference type="EMBL" id="RYV50343.1"/>
    </source>
</evidence>
<evidence type="ECO:0000313" key="10">
    <source>
        <dbReference type="Proteomes" id="UP000293764"/>
    </source>
</evidence>
<dbReference type="GO" id="GO:0005886">
    <property type="term" value="C:plasma membrane"/>
    <property type="evidence" value="ECO:0007669"/>
    <property type="project" value="UniProtKB-SubCell"/>
</dbReference>
<feature type="transmembrane region" description="Helical" evidence="7">
    <location>
        <begin position="120"/>
        <end position="141"/>
    </location>
</feature>
<keyword evidence="4 7" id="KW-0812">Transmembrane</keyword>
<dbReference type="Pfam" id="PF03458">
    <property type="entry name" value="Gly_transporter"/>
    <property type="match status" value="2"/>
</dbReference>
<comment type="subcellular location">
    <subcellularLocation>
        <location evidence="1">Cell membrane</location>
        <topology evidence="1">Multi-pass membrane protein</topology>
    </subcellularLocation>
</comment>
<feature type="transmembrane region" description="Helical" evidence="7">
    <location>
        <begin position="177"/>
        <end position="194"/>
    </location>
</feature>
<protein>
    <submittedName>
        <fullName evidence="9">Trimeric intracellular cation channel family protein</fullName>
    </submittedName>
</protein>
<evidence type="ECO:0000256" key="5">
    <source>
        <dbReference type="ARBA" id="ARBA00022989"/>
    </source>
</evidence>
<dbReference type="RefSeq" id="WP_130103334.1">
    <property type="nucleotide sequence ID" value="NZ_SDWW01000036.1"/>
</dbReference>
<feature type="domain" description="Glycine transporter" evidence="8">
    <location>
        <begin position="10"/>
        <end position="83"/>
    </location>
</feature>
<feature type="domain" description="Glycine transporter" evidence="8">
    <location>
        <begin position="96"/>
        <end position="170"/>
    </location>
</feature>
<organism evidence="9 10">
    <name type="scientific">Pengzhenrongella frigida</name>
    <dbReference type="NCBI Taxonomy" id="1259133"/>
    <lineage>
        <taxon>Bacteria</taxon>
        <taxon>Bacillati</taxon>
        <taxon>Actinomycetota</taxon>
        <taxon>Actinomycetes</taxon>
        <taxon>Micrococcales</taxon>
        <taxon>Pengzhenrongella</taxon>
    </lineage>
</organism>
<evidence type="ECO:0000256" key="7">
    <source>
        <dbReference type="SAM" id="Phobius"/>
    </source>
</evidence>
<evidence type="ECO:0000256" key="4">
    <source>
        <dbReference type="ARBA" id="ARBA00022692"/>
    </source>
</evidence>
<dbReference type="InterPro" id="IPR005115">
    <property type="entry name" value="Gly_transporter"/>
</dbReference>
<dbReference type="OrthoDB" id="9791874at2"/>
<feature type="transmembrane region" description="Helical" evidence="7">
    <location>
        <begin position="34"/>
        <end position="52"/>
    </location>
</feature>
<proteinExistence type="inferred from homology"/>
<dbReference type="EMBL" id="SDWW01000036">
    <property type="protein sequence ID" value="RYV50343.1"/>
    <property type="molecule type" value="Genomic_DNA"/>
</dbReference>
<dbReference type="PANTHER" id="PTHR30506:SF3">
    <property type="entry name" value="UPF0126 INNER MEMBRANE PROTEIN YADS-RELATED"/>
    <property type="match status" value="1"/>
</dbReference>
<accession>A0A4Q5MZI4</accession>
<evidence type="ECO:0000256" key="6">
    <source>
        <dbReference type="ARBA" id="ARBA00023136"/>
    </source>
</evidence>
<name>A0A4Q5MZI4_9MICO</name>
<comment type="caution">
    <text evidence="9">The sequence shown here is derived from an EMBL/GenBank/DDBJ whole genome shotgun (WGS) entry which is preliminary data.</text>
</comment>
<keyword evidence="3" id="KW-1003">Cell membrane</keyword>
<dbReference type="AlphaFoldDB" id="A0A4Q5MZI4"/>
<evidence type="ECO:0000259" key="8">
    <source>
        <dbReference type="Pfam" id="PF03458"/>
    </source>
</evidence>
<gene>
    <name evidence="9" type="ORF">EUA98_14135</name>
</gene>
<feature type="transmembrane region" description="Helical" evidence="7">
    <location>
        <begin position="64"/>
        <end position="83"/>
    </location>
</feature>
<feature type="transmembrane region" description="Helical" evidence="7">
    <location>
        <begin position="6"/>
        <end position="27"/>
    </location>
</feature>
<sequence length="227" mass="23390">MPPDIAIAPVIELSGVFVGALSGGLAAVRKQFDLFGILVLAWAAGLGGGLMRDLLIGATPPVGIADWRFIAVACLAGAVMYFFNPRLERARRMILVLDAGALALFAVSGTLKALELGLNGVAAVSAGIITGIGGGVLRDLLIGEVPVVLHQRQLYAVPAVVGAVLTAGLWAAGILTALTALGAVGVVFALRVAALRFRLQAPGPWVAGARTRKVGARRRNVSGRMER</sequence>
<keyword evidence="6 7" id="KW-0472">Membrane</keyword>
<dbReference type="PANTHER" id="PTHR30506">
    <property type="entry name" value="INNER MEMBRANE PROTEIN"/>
    <property type="match status" value="1"/>
</dbReference>